<reference evidence="9" key="1">
    <citation type="submission" date="2023-07" db="EMBL/GenBank/DDBJ databases">
        <title>Chromosome-level genome assembly of Artemia franciscana.</title>
        <authorList>
            <person name="Jo E."/>
        </authorList>
    </citation>
    <scope>NUCLEOTIDE SEQUENCE</scope>
    <source>
        <tissue evidence="9">Whole body</tissue>
    </source>
</reference>
<evidence type="ECO:0000313" key="9">
    <source>
        <dbReference type="EMBL" id="KAK2718749.1"/>
    </source>
</evidence>
<dbReference type="EC" id="2.3.2.26" evidence="3"/>
<keyword evidence="7" id="KW-1133">Transmembrane helix</keyword>
<dbReference type="Proteomes" id="UP001187531">
    <property type="component" value="Unassembled WGS sequence"/>
</dbReference>
<evidence type="ECO:0000256" key="7">
    <source>
        <dbReference type="SAM" id="Phobius"/>
    </source>
</evidence>
<feature type="domain" description="HECT" evidence="8">
    <location>
        <begin position="463"/>
        <end position="794"/>
    </location>
</feature>
<keyword evidence="5 6" id="KW-0833">Ubl conjugation pathway</keyword>
<evidence type="ECO:0000256" key="2">
    <source>
        <dbReference type="ARBA" id="ARBA00004906"/>
    </source>
</evidence>
<evidence type="ECO:0000256" key="6">
    <source>
        <dbReference type="PROSITE-ProRule" id="PRU00104"/>
    </source>
</evidence>
<dbReference type="GO" id="GO:0009966">
    <property type="term" value="P:regulation of signal transduction"/>
    <property type="evidence" value="ECO:0007669"/>
    <property type="project" value="UniProtKB-ARBA"/>
</dbReference>
<dbReference type="SUPFAM" id="SSF56204">
    <property type="entry name" value="Hect, E3 ligase catalytic domain"/>
    <property type="match status" value="1"/>
</dbReference>
<dbReference type="FunFam" id="3.30.2160.10:FF:000008">
    <property type="entry name" value="Apoptosis-resistant E3 ubiquitin protein ligase 1"/>
    <property type="match status" value="1"/>
</dbReference>
<keyword evidence="10" id="KW-1185">Reference proteome</keyword>
<dbReference type="GO" id="GO:0043066">
    <property type="term" value="P:negative regulation of apoptotic process"/>
    <property type="evidence" value="ECO:0007669"/>
    <property type="project" value="TreeGrafter"/>
</dbReference>
<dbReference type="InterPro" id="IPR050409">
    <property type="entry name" value="E3_ubiq-protein_ligase"/>
</dbReference>
<proteinExistence type="predicted"/>
<keyword evidence="7" id="KW-0472">Membrane</keyword>
<feature type="active site" description="Glycyl thioester intermediate" evidence="6">
    <location>
        <position position="761"/>
    </location>
</feature>
<dbReference type="Gene3D" id="3.30.2410.10">
    <property type="entry name" value="Hect, E3 ligase catalytic domain"/>
    <property type="match status" value="1"/>
</dbReference>
<accession>A0AA88I2A1</accession>
<dbReference type="EMBL" id="JAVRJZ010000009">
    <property type="protein sequence ID" value="KAK2718749.1"/>
    <property type="molecule type" value="Genomic_DNA"/>
</dbReference>
<keyword evidence="4" id="KW-0808">Transferase</keyword>
<evidence type="ECO:0000313" key="10">
    <source>
        <dbReference type="Proteomes" id="UP001187531"/>
    </source>
</evidence>
<dbReference type="InterPro" id="IPR058738">
    <property type="entry name" value="PH-like_AREL1"/>
</dbReference>
<evidence type="ECO:0000256" key="4">
    <source>
        <dbReference type="ARBA" id="ARBA00022679"/>
    </source>
</evidence>
<dbReference type="PANTHER" id="PTHR11254">
    <property type="entry name" value="HECT DOMAIN UBIQUITIN-PROTEIN LIGASE"/>
    <property type="match status" value="1"/>
</dbReference>
<dbReference type="Pfam" id="PF25916">
    <property type="entry name" value="AREL1_PH-like"/>
    <property type="match status" value="1"/>
</dbReference>
<gene>
    <name evidence="9" type="ORF">QYM36_005923</name>
</gene>
<evidence type="ECO:0000259" key="8">
    <source>
        <dbReference type="PROSITE" id="PS50237"/>
    </source>
</evidence>
<dbReference type="GO" id="GO:0061630">
    <property type="term" value="F:ubiquitin protein ligase activity"/>
    <property type="evidence" value="ECO:0007669"/>
    <property type="project" value="UniProtKB-EC"/>
</dbReference>
<comment type="pathway">
    <text evidence="2">Protein modification; protein ubiquitination.</text>
</comment>
<dbReference type="Gene3D" id="3.30.2160.10">
    <property type="entry name" value="Hect, E3 ligase catalytic domain"/>
    <property type="match status" value="1"/>
</dbReference>
<evidence type="ECO:0000256" key="5">
    <source>
        <dbReference type="ARBA" id="ARBA00022786"/>
    </source>
</evidence>
<sequence>MILQEFGNINRALLVEIIQAVETRSLINTLIYTLIYGGILLIFGVQWLYTNFLRLNRFVCLAGRISKTLFKDYFFKTLAQSARVQFTWKDPHPVGNSMKLHVKLYQRGKPYLIHHLEDVNFSARVTCGGTPIDVAIDVVKENLQNSNIISLCFTAKIAGSYVFIITISDKLVSGSPFVRTFLAGPPDPKKTSVTPNLSTIVTSNQGHTQVALDPFDEFENRCCVDSLCLDDFEMTVTELPGDRKPEVVQVSASELLNTLFFSKTFATGIYVACVTLKGRLISGGKLRVISLSASEFEEVSQCVDQKKSEDHESYIICVGSKEYSKPKKVFVCISSKQLVLRKFILGLLPVRFRTFRVSFATTFDYIGMNDKLGFPAVTFTDDNQASVTFASKDAMKILSIFAMHLSKNIGGSETFVNKQDFFYCAMRRYHNISFLGETHITVDRSNLLSSSMHALRGSHEWFRKIYVTFSGEPGLDYGGVSREWFDLLSSEIFSPKTELFVPFSSNPQALVHPNPNRSPLMTLKFYKFAGKIAGKCLFESSHSSKQFIKARLSRSFLAQLIGLRVNYKFFEYDDPDFYVSKIKYILNSSVNDLDLTFTEEVFDNNGKLVKVVELVRGGKSKPVSDENKIEYINALARYRLVTKVKSETQAFLKGFNALVPEDLTMIFDEKELELLLCGVSEYDVEEFRKHCTVSGCSPKFQKVLRWFWTIVGNYTQEEMARLVQFTTGSSQLPPGGFSKLIPKFLIMEDFSYNKLPKAHTCFNQLDLPDYESFEKMDRCMLVAIKEGSEGFLLG</sequence>
<dbReference type="PANTHER" id="PTHR11254:SF340">
    <property type="entry name" value="APOPTOSIS-RESISTANT E3 UBIQUITIN PROTEIN LIGASE 1"/>
    <property type="match status" value="1"/>
</dbReference>
<dbReference type="GO" id="GO:0000209">
    <property type="term" value="P:protein polyubiquitination"/>
    <property type="evidence" value="ECO:0007669"/>
    <property type="project" value="TreeGrafter"/>
</dbReference>
<keyword evidence="7" id="KW-0812">Transmembrane</keyword>
<dbReference type="InterPro" id="IPR000569">
    <property type="entry name" value="HECT_dom"/>
</dbReference>
<dbReference type="InterPro" id="IPR035983">
    <property type="entry name" value="Hect_E3_ubiquitin_ligase"/>
</dbReference>
<dbReference type="Gene3D" id="3.90.1750.10">
    <property type="entry name" value="Hect, E3 ligase catalytic domains"/>
    <property type="match status" value="1"/>
</dbReference>
<dbReference type="Pfam" id="PF00632">
    <property type="entry name" value="HECT"/>
    <property type="match status" value="1"/>
</dbReference>
<comment type="caution">
    <text evidence="9">The sequence shown here is derived from an EMBL/GenBank/DDBJ whole genome shotgun (WGS) entry which is preliminary data.</text>
</comment>
<protein>
    <recommendedName>
        <fullName evidence="3">HECT-type E3 ubiquitin transferase</fullName>
        <ecNumber evidence="3">2.3.2.26</ecNumber>
    </recommendedName>
</protein>
<evidence type="ECO:0000256" key="1">
    <source>
        <dbReference type="ARBA" id="ARBA00000885"/>
    </source>
</evidence>
<organism evidence="9 10">
    <name type="scientific">Artemia franciscana</name>
    <name type="common">Brine shrimp</name>
    <name type="synonym">Artemia sanfranciscana</name>
    <dbReference type="NCBI Taxonomy" id="6661"/>
    <lineage>
        <taxon>Eukaryota</taxon>
        <taxon>Metazoa</taxon>
        <taxon>Ecdysozoa</taxon>
        <taxon>Arthropoda</taxon>
        <taxon>Crustacea</taxon>
        <taxon>Branchiopoda</taxon>
        <taxon>Anostraca</taxon>
        <taxon>Artemiidae</taxon>
        <taxon>Artemia</taxon>
    </lineage>
</organism>
<name>A0AA88I2A1_ARTSF</name>
<feature type="transmembrane region" description="Helical" evidence="7">
    <location>
        <begin position="29"/>
        <end position="49"/>
    </location>
</feature>
<evidence type="ECO:0000256" key="3">
    <source>
        <dbReference type="ARBA" id="ARBA00012485"/>
    </source>
</evidence>
<dbReference type="AlphaFoldDB" id="A0AA88I2A1"/>
<dbReference type="SMART" id="SM00119">
    <property type="entry name" value="HECTc"/>
    <property type="match status" value="1"/>
</dbReference>
<dbReference type="GO" id="GO:0006511">
    <property type="term" value="P:ubiquitin-dependent protein catabolic process"/>
    <property type="evidence" value="ECO:0007669"/>
    <property type="project" value="TreeGrafter"/>
</dbReference>
<comment type="catalytic activity">
    <reaction evidence="1">
        <text>S-ubiquitinyl-[E2 ubiquitin-conjugating enzyme]-L-cysteine + [acceptor protein]-L-lysine = [E2 ubiquitin-conjugating enzyme]-L-cysteine + N(6)-ubiquitinyl-[acceptor protein]-L-lysine.</text>
        <dbReference type="EC" id="2.3.2.26"/>
    </reaction>
</comment>
<dbReference type="GO" id="GO:0005829">
    <property type="term" value="C:cytosol"/>
    <property type="evidence" value="ECO:0007669"/>
    <property type="project" value="TreeGrafter"/>
</dbReference>
<dbReference type="PROSITE" id="PS50237">
    <property type="entry name" value="HECT"/>
    <property type="match status" value="1"/>
</dbReference>
<dbReference type="CDD" id="cd00078">
    <property type="entry name" value="HECTc"/>
    <property type="match status" value="1"/>
</dbReference>